<dbReference type="AlphaFoldDB" id="A0A5J6HU52"/>
<accession>A0A5J6HU52</accession>
<dbReference type="Proteomes" id="UP000326598">
    <property type="component" value="Chromosome"/>
</dbReference>
<dbReference type="EMBL" id="CP023694">
    <property type="protein sequence ID" value="QEV23879.1"/>
    <property type="molecule type" value="Genomic_DNA"/>
</dbReference>
<evidence type="ECO:0000313" key="1">
    <source>
        <dbReference type="EMBL" id="QEV23879.1"/>
    </source>
</evidence>
<name>A0A5J6HU52_STRC4</name>
<dbReference type="KEGG" id="scoe:CP976_06795"/>
<organism evidence="1 2">
    <name type="scientific">Streptomyces coeruleorubidus</name>
    <dbReference type="NCBI Taxonomy" id="116188"/>
    <lineage>
        <taxon>Bacteria</taxon>
        <taxon>Bacillati</taxon>
        <taxon>Actinomycetota</taxon>
        <taxon>Actinomycetes</taxon>
        <taxon>Kitasatosporales</taxon>
        <taxon>Streptomycetaceae</taxon>
        <taxon>Streptomyces</taxon>
    </lineage>
</organism>
<protein>
    <submittedName>
        <fullName evidence="1">Uncharacterized protein</fullName>
    </submittedName>
</protein>
<reference evidence="1 2" key="1">
    <citation type="submission" date="2017-09" db="EMBL/GenBank/DDBJ databases">
        <authorList>
            <person name="Lee N."/>
            <person name="Cho B.-K."/>
        </authorList>
    </citation>
    <scope>NUCLEOTIDE SEQUENCE [LARGE SCALE GENOMIC DNA]</scope>
    <source>
        <strain evidence="1 2">ATCC 13740</strain>
    </source>
</reference>
<sequence>MSALVHRPTEYAAVTGMKARPLPPAGRVADLLIVARATDDRYGARLFSALLDRILGTESK</sequence>
<gene>
    <name evidence="1" type="ORF">CP976_06795</name>
</gene>
<evidence type="ECO:0000313" key="2">
    <source>
        <dbReference type="Proteomes" id="UP000326598"/>
    </source>
</evidence>
<dbReference type="GeneID" id="91415794"/>
<proteinExistence type="predicted"/>
<dbReference type="RefSeq" id="WP_150479503.1">
    <property type="nucleotide sequence ID" value="NZ_BMTB01000010.1"/>
</dbReference>